<dbReference type="GO" id="GO:0005886">
    <property type="term" value="C:plasma membrane"/>
    <property type="evidence" value="ECO:0007669"/>
    <property type="project" value="UniProtKB-SubCell"/>
</dbReference>
<dbReference type="GO" id="GO:0010041">
    <property type="term" value="P:response to iron(III) ion"/>
    <property type="evidence" value="ECO:0007669"/>
    <property type="project" value="TreeGrafter"/>
</dbReference>
<evidence type="ECO:0000256" key="2">
    <source>
        <dbReference type="ARBA" id="ARBA00022475"/>
    </source>
</evidence>
<comment type="subcellular location">
    <subcellularLocation>
        <location evidence="1">Cell membrane</location>
        <topology evidence="1">Multi-pass membrane protein</topology>
    </subcellularLocation>
</comment>
<evidence type="ECO:0000256" key="4">
    <source>
        <dbReference type="ARBA" id="ARBA00022679"/>
    </source>
</evidence>
<evidence type="ECO:0000256" key="8">
    <source>
        <dbReference type="SAM" id="MobiDB-lite"/>
    </source>
</evidence>
<keyword evidence="7 9" id="KW-0472">Membrane</keyword>
<dbReference type="GO" id="GO:0006493">
    <property type="term" value="P:protein O-linked glycosylation"/>
    <property type="evidence" value="ECO:0007669"/>
    <property type="project" value="InterPro"/>
</dbReference>
<feature type="domain" description="ArnT-like N-terminal" evidence="10">
    <location>
        <begin position="84"/>
        <end position="231"/>
    </location>
</feature>
<accession>A0A2N0BLU4</accession>
<proteinExistence type="predicted"/>
<keyword evidence="4" id="KW-0808">Transferase</keyword>
<feature type="transmembrane region" description="Helical" evidence="9">
    <location>
        <begin position="388"/>
        <end position="409"/>
    </location>
</feature>
<dbReference type="PANTHER" id="PTHR33908:SF3">
    <property type="entry name" value="UNDECAPRENYL PHOSPHATE-ALPHA-4-AMINO-4-DEOXY-L-ARABINOSE ARABINOSYL TRANSFERASE"/>
    <property type="match status" value="1"/>
</dbReference>
<dbReference type="PANTHER" id="PTHR33908">
    <property type="entry name" value="MANNOSYLTRANSFERASE YKCB-RELATED"/>
    <property type="match status" value="1"/>
</dbReference>
<feature type="transmembrane region" description="Helical" evidence="9">
    <location>
        <begin position="34"/>
        <end position="52"/>
    </location>
</feature>
<feature type="transmembrane region" description="Helical" evidence="9">
    <location>
        <begin position="119"/>
        <end position="136"/>
    </location>
</feature>
<reference evidence="11" key="1">
    <citation type="submission" date="2017-07" db="EMBL/GenBank/DDBJ databases">
        <title>Leptospira spp. isolated from tropical soils.</title>
        <authorList>
            <person name="Thibeaux R."/>
            <person name="Iraola G."/>
            <person name="Ferres I."/>
            <person name="Bierque E."/>
            <person name="Girault D."/>
            <person name="Soupe-Gilbert M.-E."/>
            <person name="Picardeau M."/>
            <person name="Goarant C."/>
        </authorList>
    </citation>
    <scope>NUCLEOTIDE SEQUENCE [LARGE SCALE GENOMIC DNA]</scope>
    <source>
        <strain evidence="11">ATI7-C-A5</strain>
    </source>
</reference>
<sequence length="593" mass="66369">MFGNLSPKIDFPLVSNETRSGSITRKTSKVRRDVLMATILFLLSVLFLFPNIGSRAVLSQGDEEMHIATIRESIQTGEILFPRFEGFMNLYKPPMLFWTGIASDLVFGTSLTAERLPSLLLFAGTGILIYFALRLFRTGPLYSAVIASGYLLTLGVFKFARLVMMEAMMTFLLTLSVFLLLVYFKNRSRLFLSAAALVSGIACLVKGPLFQVYSGTVLASWAFIHAFQFQASGDWSGKKRFYKMVLDQVLFHFLSLSVLAVWGGVLTSLSPSGEAFLKVFFFTENLGKFSAATANQNEFIILLGWVLYCLPFTPFLLETMSKSILKTSPNFGGMTGRILIFSALAVTLIHELPNRKDYYYILPLIPLAFIGVGLYYSRKEQDSLSGPLSRNFLFLMIVSIVLGLGKILLDFRSGEEAWSDVFWVAFANLIGAFWMIPEKKTVLYKIFLTLLLGSGFMFYLQLVLIPSVNLPDVPTAAGGIQESKNLCVISENPWVALTFRNALPGTKVEHSLPGAKMNCMDSGRDVVLYRSETPLPPGYFLAQTWTIWKRDLGFREILIHQDWYDRIFFYRPQGSESDSTASFPKTGVSGAVR</sequence>
<name>A0A2N0BLU4_9LEPT</name>
<keyword evidence="3" id="KW-0328">Glycosyltransferase</keyword>
<feature type="region of interest" description="Disordered" evidence="8">
    <location>
        <begin position="574"/>
        <end position="593"/>
    </location>
</feature>
<dbReference type="GO" id="GO:0000030">
    <property type="term" value="F:mannosyltransferase activity"/>
    <property type="evidence" value="ECO:0007669"/>
    <property type="project" value="InterPro"/>
</dbReference>
<comment type="caution">
    <text evidence="11">The sequence shown here is derived from an EMBL/GenBank/DDBJ whole genome shotgun (WGS) entry which is preliminary data.</text>
</comment>
<accession>A0A2N0B9V6</accession>
<feature type="compositionally biased region" description="Polar residues" evidence="8">
    <location>
        <begin position="574"/>
        <end position="583"/>
    </location>
</feature>
<evidence type="ECO:0000256" key="5">
    <source>
        <dbReference type="ARBA" id="ARBA00022692"/>
    </source>
</evidence>
<dbReference type="Pfam" id="PF02366">
    <property type="entry name" value="PMT"/>
    <property type="match status" value="1"/>
</dbReference>
<feature type="transmembrane region" description="Helical" evidence="9">
    <location>
        <begin position="358"/>
        <end position="376"/>
    </location>
</feature>
<gene>
    <name evidence="11" type="ORF">CH379_08565</name>
</gene>
<evidence type="ECO:0000256" key="7">
    <source>
        <dbReference type="ARBA" id="ARBA00023136"/>
    </source>
</evidence>
<keyword evidence="2" id="KW-1003">Cell membrane</keyword>
<dbReference type="InterPro" id="IPR050297">
    <property type="entry name" value="LipidA_mod_glycosyltrf_83"/>
</dbReference>
<keyword evidence="5 9" id="KW-0812">Transmembrane</keyword>
<evidence type="ECO:0000256" key="3">
    <source>
        <dbReference type="ARBA" id="ARBA00022676"/>
    </source>
</evidence>
<dbReference type="GO" id="GO:0009103">
    <property type="term" value="P:lipopolysaccharide biosynthetic process"/>
    <property type="evidence" value="ECO:0007669"/>
    <property type="project" value="UniProtKB-ARBA"/>
</dbReference>
<evidence type="ECO:0000313" key="11">
    <source>
        <dbReference type="EMBL" id="PJZ93286.1"/>
    </source>
</evidence>
<feature type="transmembrane region" description="Helical" evidence="9">
    <location>
        <begin position="299"/>
        <end position="317"/>
    </location>
</feature>
<dbReference type="InterPro" id="IPR003342">
    <property type="entry name" value="ArnT-like_N"/>
</dbReference>
<protein>
    <recommendedName>
        <fullName evidence="10">ArnT-like N-terminal domain-containing protein</fullName>
    </recommendedName>
</protein>
<keyword evidence="6 9" id="KW-1133">Transmembrane helix</keyword>
<feature type="transmembrane region" description="Helical" evidence="9">
    <location>
        <begin position="142"/>
        <end position="160"/>
    </location>
</feature>
<organism evidence="11">
    <name type="scientific">Leptospira ellisii</name>
    <dbReference type="NCBI Taxonomy" id="2023197"/>
    <lineage>
        <taxon>Bacteria</taxon>
        <taxon>Pseudomonadati</taxon>
        <taxon>Spirochaetota</taxon>
        <taxon>Spirochaetia</taxon>
        <taxon>Leptospirales</taxon>
        <taxon>Leptospiraceae</taxon>
        <taxon>Leptospira</taxon>
    </lineage>
</organism>
<evidence type="ECO:0000256" key="9">
    <source>
        <dbReference type="SAM" id="Phobius"/>
    </source>
</evidence>
<dbReference type="GO" id="GO:0016763">
    <property type="term" value="F:pentosyltransferase activity"/>
    <property type="evidence" value="ECO:0007669"/>
    <property type="project" value="TreeGrafter"/>
</dbReference>
<evidence type="ECO:0000256" key="1">
    <source>
        <dbReference type="ARBA" id="ARBA00004651"/>
    </source>
</evidence>
<dbReference type="AlphaFoldDB" id="A0A2N0BLU4"/>
<evidence type="ECO:0000256" key="6">
    <source>
        <dbReference type="ARBA" id="ARBA00022989"/>
    </source>
</evidence>
<feature type="transmembrane region" description="Helical" evidence="9">
    <location>
        <begin position="421"/>
        <end position="436"/>
    </location>
</feature>
<feature type="transmembrane region" description="Helical" evidence="9">
    <location>
        <begin position="190"/>
        <end position="209"/>
    </location>
</feature>
<dbReference type="EMBL" id="NPEF01000070">
    <property type="protein sequence ID" value="PJZ93286.1"/>
    <property type="molecule type" value="Genomic_DNA"/>
</dbReference>
<feature type="transmembrane region" description="Helical" evidence="9">
    <location>
        <begin position="167"/>
        <end position="184"/>
    </location>
</feature>
<evidence type="ECO:0000259" key="10">
    <source>
        <dbReference type="Pfam" id="PF02366"/>
    </source>
</evidence>
<dbReference type="OrthoDB" id="313003at2"/>
<feature type="transmembrane region" description="Helical" evidence="9">
    <location>
        <begin position="443"/>
        <end position="464"/>
    </location>
</feature>
<feature type="transmembrane region" description="Helical" evidence="9">
    <location>
        <begin position="329"/>
        <end position="352"/>
    </location>
</feature>
<feature type="transmembrane region" description="Helical" evidence="9">
    <location>
        <begin position="249"/>
        <end position="269"/>
    </location>
</feature>